<gene>
    <name evidence="2" type="ORF">EGR_08715</name>
</gene>
<dbReference type="Proteomes" id="UP000019149">
    <property type="component" value="Unassembled WGS sequence"/>
</dbReference>
<dbReference type="EMBL" id="APAU02000116">
    <property type="protein sequence ID" value="EUB56450.1"/>
    <property type="molecule type" value="Genomic_DNA"/>
</dbReference>
<proteinExistence type="predicted"/>
<accession>W6U5S2</accession>
<reference evidence="2 3" key="1">
    <citation type="journal article" date="2013" name="Nat. Genet.">
        <title>The genome of the hydatid tapeworm Echinococcus granulosus.</title>
        <authorList>
            <person name="Zheng H."/>
            <person name="Zhang W."/>
            <person name="Zhang L."/>
            <person name="Zhang Z."/>
            <person name="Li J."/>
            <person name="Lu G."/>
            <person name="Zhu Y."/>
            <person name="Wang Y."/>
            <person name="Huang Y."/>
            <person name="Liu J."/>
            <person name="Kang H."/>
            <person name="Chen J."/>
            <person name="Wang L."/>
            <person name="Chen A."/>
            <person name="Yu S."/>
            <person name="Gao Z."/>
            <person name="Jin L."/>
            <person name="Gu W."/>
            <person name="Wang Z."/>
            <person name="Zhao L."/>
            <person name="Shi B."/>
            <person name="Wen H."/>
            <person name="Lin R."/>
            <person name="Jones M.K."/>
            <person name="Brejova B."/>
            <person name="Vinar T."/>
            <person name="Zhao G."/>
            <person name="McManus D.P."/>
            <person name="Chen Z."/>
            <person name="Zhou Y."/>
            <person name="Wang S."/>
        </authorList>
    </citation>
    <scope>NUCLEOTIDE SEQUENCE [LARGE SCALE GENOMIC DNA]</scope>
</reference>
<organism evidence="2 3">
    <name type="scientific">Echinococcus granulosus</name>
    <name type="common">Hydatid tapeworm</name>
    <dbReference type="NCBI Taxonomy" id="6210"/>
    <lineage>
        <taxon>Eukaryota</taxon>
        <taxon>Metazoa</taxon>
        <taxon>Spiralia</taxon>
        <taxon>Lophotrochozoa</taxon>
        <taxon>Platyhelminthes</taxon>
        <taxon>Cestoda</taxon>
        <taxon>Eucestoda</taxon>
        <taxon>Cyclophyllidea</taxon>
        <taxon>Taeniidae</taxon>
        <taxon>Echinococcus</taxon>
        <taxon>Echinococcus granulosus group</taxon>
    </lineage>
</organism>
<feature type="region of interest" description="Disordered" evidence="1">
    <location>
        <begin position="1"/>
        <end position="30"/>
    </location>
</feature>
<comment type="caution">
    <text evidence="2">The sequence shown here is derived from an EMBL/GenBank/DDBJ whole genome shotgun (WGS) entry which is preliminary data.</text>
</comment>
<keyword evidence="3" id="KW-1185">Reference proteome</keyword>
<evidence type="ECO:0000256" key="1">
    <source>
        <dbReference type="SAM" id="MobiDB-lite"/>
    </source>
</evidence>
<feature type="compositionally biased region" description="Polar residues" evidence="1">
    <location>
        <begin position="14"/>
        <end position="30"/>
    </location>
</feature>
<evidence type="ECO:0000313" key="2">
    <source>
        <dbReference type="EMBL" id="EUB56450.1"/>
    </source>
</evidence>
<name>W6U5S2_ECHGR</name>
<sequence length="98" mass="10508">MECNGKEGIRGQHGTWTTGHTDSGGINQIAPTDTPLRQYLDGSGIRAIGAQCVCSGALVCKQEGIINGICARREVIEMESEPSFPAEMRELYKIGPIS</sequence>
<evidence type="ECO:0000313" key="3">
    <source>
        <dbReference type="Proteomes" id="UP000019149"/>
    </source>
</evidence>
<dbReference type="KEGG" id="egl:EGR_08715"/>
<dbReference type="CTD" id="36344430"/>
<feature type="compositionally biased region" description="Basic and acidic residues" evidence="1">
    <location>
        <begin position="1"/>
        <end position="10"/>
    </location>
</feature>
<dbReference type="AlphaFoldDB" id="W6U5S2"/>
<dbReference type="RefSeq" id="XP_024347646.1">
    <property type="nucleotide sequence ID" value="XM_024497964.1"/>
</dbReference>
<dbReference type="GeneID" id="36344430"/>
<protein>
    <submittedName>
        <fullName evidence="2">Uncharacterized protein</fullName>
    </submittedName>
</protein>